<dbReference type="InterPro" id="IPR053235">
    <property type="entry name" value="Ser_Thr_kinase"/>
</dbReference>
<dbReference type="EMBL" id="SNRW01009467">
    <property type="protein sequence ID" value="KAA6377956.1"/>
    <property type="molecule type" value="Genomic_DNA"/>
</dbReference>
<dbReference type="Gene3D" id="1.10.510.10">
    <property type="entry name" value="Transferase(Phosphotransferase) domain 1"/>
    <property type="match status" value="1"/>
</dbReference>
<protein>
    <submittedName>
        <fullName evidence="3">Putative CAMK family protein kinase</fullName>
    </submittedName>
</protein>
<dbReference type="InterPro" id="IPR011989">
    <property type="entry name" value="ARM-like"/>
</dbReference>
<proteinExistence type="predicted"/>
<name>A0A5J4V4W4_9EUKA</name>
<dbReference type="GO" id="GO:0005737">
    <property type="term" value="C:cytoplasm"/>
    <property type="evidence" value="ECO:0007669"/>
    <property type="project" value="TreeGrafter"/>
</dbReference>
<dbReference type="SUPFAM" id="SSF48371">
    <property type="entry name" value="ARM repeat"/>
    <property type="match status" value="1"/>
</dbReference>
<keyword evidence="1" id="KW-0175">Coiled coil</keyword>
<dbReference type="InterPro" id="IPR000719">
    <property type="entry name" value="Prot_kinase_dom"/>
</dbReference>
<dbReference type="Pfam" id="PF00069">
    <property type="entry name" value="Pkinase"/>
    <property type="match status" value="1"/>
</dbReference>
<dbReference type="GO" id="GO:0004674">
    <property type="term" value="F:protein serine/threonine kinase activity"/>
    <property type="evidence" value="ECO:0007669"/>
    <property type="project" value="TreeGrafter"/>
</dbReference>
<feature type="domain" description="Protein kinase" evidence="2">
    <location>
        <begin position="125"/>
        <end position="379"/>
    </location>
</feature>
<reference evidence="3 4" key="1">
    <citation type="submission" date="2019-03" db="EMBL/GenBank/DDBJ databases">
        <title>Single cell metagenomics reveals metabolic interactions within the superorganism composed of flagellate Streblomastix strix and complex community of Bacteroidetes bacteria on its surface.</title>
        <authorList>
            <person name="Treitli S.C."/>
            <person name="Kolisko M."/>
            <person name="Husnik F."/>
            <person name="Keeling P."/>
            <person name="Hampl V."/>
        </authorList>
    </citation>
    <scope>NUCLEOTIDE SEQUENCE [LARGE SCALE GENOMIC DNA]</scope>
    <source>
        <strain evidence="3">ST1C</strain>
    </source>
</reference>
<accession>A0A5J4V4W4</accession>
<dbReference type="GO" id="GO:0005524">
    <property type="term" value="F:ATP binding"/>
    <property type="evidence" value="ECO:0007669"/>
    <property type="project" value="InterPro"/>
</dbReference>
<keyword evidence="3" id="KW-0418">Kinase</keyword>
<feature type="non-terminal residue" evidence="3">
    <location>
        <position position="811"/>
    </location>
</feature>
<dbReference type="Proteomes" id="UP000324800">
    <property type="component" value="Unassembled WGS sequence"/>
</dbReference>
<evidence type="ECO:0000313" key="3">
    <source>
        <dbReference type="EMBL" id="KAA6377956.1"/>
    </source>
</evidence>
<feature type="coiled-coil region" evidence="1">
    <location>
        <begin position="607"/>
        <end position="664"/>
    </location>
</feature>
<sequence length="811" mass="94057">MNDVKLADYFNNPELFVGQKTIFFGKIGESQNYDHEGLIGKIFTIELDSEKSEAQTNEQIEIIVEDSNDFTEEVDTFQQLNKIVQFDSSVIQNLQGGLQDSISQDSYSSTESQSDESHIRAFTDYDVLEELHGGTFGRIFHVKHRETSQYFAIKKLPYTEEDDKKRADDEVELLKQAQSKYTVKFEESFVDGVDLCIVMKFYKEGNLRKLFELMKTWPYQEREKRMKSIFFHVLSALALLHSKDIVHRDLKPENILIGKRGKAKTGDYGLSKKMEKQSFLSTVGTKEYRPFEAFDEVEKKMTKESDIWALGVIVIEGLIGKHPFQGIIQGEIVENIKSGRMQQIPDYVPKQLKDMLLRMVHVDPTRRPSAQDLLDSEIMKMQSGKEDDEEKEIHLEKLRLILESVIQDLRLPYIGTRQQKQQVHQKQEESCRRLINNLENKEDDEFRGLTLEIGVVDALLHIFLTRRLETITPEYINAFLWLTLTNNEIRQLIYLKNPYPALIRLFEHPNEYVVGNAIASIFNIQLCGFNTTSATEQHPHYEAIAANQGIEKIFNLFQHNVSKYNKDCAAICLGHLFKCREITNELMRREIINHLITLLTDVDSWTKKAAKVALNQLSRNKNNLTEILRTNFLAIITNELRKELEGTEEQIEQIQENQENLCNLLIGILKNREDNELRRQIIESGIVDALLHIFLTRRLETITPEYTNAFFKLIVPCSNEIRQQIYLKNPYPALIRLLSHSDEEIVNNSFGSIYNIQLCGFDTTLSTEQHPHYEEIAANQGIEKIFNLFQRNVSKYSKVRAAIILGHLFRC</sequence>
<evidence type="ECO:0000256" key="1">
    <source>
        <dbReference type="SAM" id="Coils"/>
    </source>
</evidence>
<dbReference type="PANTHER" id="PTHR24361:SF613">
    <property type="entry name" value="NUCLEAR RECEPTOR-BINDING PROTEIN-RELATED"/>
    <property type="match status" value="1"/>
</dbReference>
<dbReference type="InterPro" id="IPR008271">
    <property type="entry name" value="Ser/Thr_kinase_AS"/>
</dbReference>
<dbReference type="SMART" id="SM00220">
    <property type="entry name" value="S_TKc"/>
    <property type="match status" value="1"/>
</dbReference>
<gene>
    <name evidence="3" type="ORF">EZS28_026516</name>
</gene>
<dbReference type="AlphaFoldDB" id="A0A5J4V4W4"/>
<dbReference type="InterPro" id="IPR016024">
    <property type="entry name" value="ARM-type_fold"/>
</dbReference>
<organism evidence="3 4">
    <name type="scientific">Streblomastix strix</name>
    <dbReference type="NCBI Taxonomy" id="222440"/>
    <lineage>
        <taxon>Eukaryota</taxon>
        <taxon>Metamonada</taxon>
        <taxon>Preaxostyla</taxon>
        <taxon>Oxymonadida</taxon>
        <taxon>Streblomastigidae</taxon>
        <taxon>Streblomastix</taxon>
    </lineage>
</organism>
<dbReference type="PROSITE" id="PS50011">
    <property type="entry name" value="PROTEIN_KINASE_DOM"/>
    <property type="match status" value="1"/>
</dbReference>
<evidence type="ECO:0000313" key="4">
    <source>
        <dbReference type="Proteomes" id="UP000324800"/>
    </source>
</evidence>
<dbReference type="SUPFAM" id="SSF56112">
    <property type="entry name" value="Protein kinase-like (PK-like)"/>
    <property type="match status" value="1"/>
</dbReference>
<dbReference type="InterPro" id="IPR011009">
    <property type="entry name" value="Kinase-like_dom_sf"/>
</dbReference>
<dbReference type="Gene3D" id="3.30.200.20">
    <property type="entry name" value="Phosphorylase Kinase, domain 1"/>
    <property type="match status" value="1"/>
</dbReference>
<keyword evidence="3" id="KW-0808">Transferase</keyword>
<comment type="caution">
    <text evidence="3">The sequence shown here is derived from an EMBL/GenBank/DDBJ whole genome shotgun (WGS) entry which is preliminary data.</text>
</comment>
<evidence type="ECO:0000259" key="2">
    <source>
        <dbReference type="PROSITE" id="PS50011"/>
    </source>
</evidence>
<dbReference type="Gene3D" id="1.25.10.10">
    <property type="entry name" value="Leucine-rich Repeat Variant"/>
    <property type="match status" value="2"/>
</dbReference>
<dbReference type="PANTHER" id="PTHR24361">
    <property type="entry name" value="MITOGEN-ACTIVATED KINASE KINASE KINASE"/>
    <property type="match status" value="1"/>
</dbReference>
<dbReference type="PROSITE" id="PS00108">
    <property type="entry name" value="PROTEIN_KINASE_ST"/>
    <property type="match status" value="1"/>
</dbReference>